<gene>
    <name evidence="2" type="ORF">B0H17DRAFT_1340876</name>
</gene>
<organism evidence="2 3">
    <name type="scientific">Mycena rosella</name>
    <name type="common">Pink bonnet</name>
    <name type="synonym">Agaricus rosellus</name>
    <dbReference type="NCBI Taxonomy" id="1033263"/>
    <lineage>
        <taxon>Eukaryota</taxon>
        <taxon>Fungi</taxon>
        <taxon>Dikarya</taxon>
        <taxon>Basidiomycota</taxon>
        <taxon>Agaricomycotina</taxon>
        <taxon>Agaricomycetes</taxon>
        <taxon>Agaricomycetidae</taxon>
        <taxon>Agaricales</taxon>
        <taxon>Marasmiineae</taxon>
        <taxon>Mycenaceae</taxon>
        <taxon>Mycena</taxon>
    </lineage>
</organism>
<proteinExistence type="predicted"/>
<feature type="transmembrane region" description="Helical" evidence="1">
    <location>
        <begin position="157"/>
        <end position="177"/>
    </location>
</feature>
<keyword evidence="1" id="KW-0472">Membrane</keyword>
<keyword evidence="3" id="KW-1185">Reference proteome</keyword>
<feature type="transmembrane region" description="Helical" evidence="1">
    <location>
        <begin position="51"/>
        <end position="74"/>
    </location>
</feature>
<dbReference type="Proteomes" id="UP001221757">
    <property type="component" value="Unassembled WGS sequence"/>
</dbReference>
<keyword evidence="1" id="KW-0812">Transmembrane</keyword>
<keyword evidence="1" id="KW-1133">Transmembrane helix</keyword>
<protein>
    <submittedName>
        <fullName evidence="2">Uncharacterized protein</fullName>
    </submittedName>
</protein>
<dbReference type="PANTHER" id="PTHR35041">
    <property type="entry name" value="MEDIATOR OF RNA POLYMERASE II TRANSCRIPTION SUBUNIT 1"/>
    <property type="match status" value="1"/>
</dbReference>
<evidence type="ECO:0000313" key="3">
    <source>
        <dbReference type="Proteomes" id="UP001221757"/>
    </source>
</evidence>
<feature type="transmembrane region" description="Helical" evidence="1">
    <location>
        <begin position="94"/>
        <end position="116"/>
    </location>
</feature>
<evidence type="ECO:0000256" key="1">
    <source>
        <dbReference type="SAM" id="Phobius"/>
    </source>
</evidence>
<dbReference type="EMBL" id="JARKIE010000742">
    <property type="protein sequence ID" value="KAJ7618951.1"/>
    <property type="molecule type" value="Genomic_DNA"/>
</dbReference>
<dbReference type="PANTHER" id="PTHR35041:SF6">
    <property type="entry name" value="FORMYLMETHIONINE DEFORMYLASE-LIKE PROTEIN-RELATED"/>
    <property type="match status" value="1"/>
</dbReference>
<dbReference type="AlphaFoldDB" id="A0AAD7BEL1"/>
<name>A0AAD7BEL1_MYCRO</name>
<evidence type="ECO:0000313" key="2">
    <source>
        <dbReference type="EMBL" id="KAJ7618951.1"/>
    </source>
</evidence>
<comment type="caution">
    <text evidence="2">The sequence shown here is derived from an EMBL/GenBank/DDBJ whole genome shotgun (WGS) entry which is preliminary data.</text>
</comment>
<sequence>MATGESQYYPSLGFSAPQDGLLTPARYKETSGSTPNVSVLEPQRKKRSIGLLSPLIILGGTLAAGAFAIGHHVFDAHLDARPVAETWTQSGSSRIEIFFANAFKILFCFSAGVGLCQLSWYSLRHNPVTLADIDVLVGPPSLMIFQRVNLIMQTPTIIVMTTVILASPLITILAPSLHTQQAPAVSRTLTVPTLNITTGETLNDLYISSFGGSYGIPTQTWDKTSLVAILSAEPVGWDMPQGCSPECTYNITYAAPAIRCSDLQPDQIDDGVSPTNRLVERAFQDPPSAYLLGYDAQITSSGYSSSPLNFTVQNNLLKGSEQYTWTLAYLPFASSTVADGQLINAAGSVCTFYNATYAAATHYFNGTQETRVSVVEYHSPLNTTYSQGSPTVDLTAPDTRRNYHLLAMADSISSHLEGSVIIDGHFSTVSATTLMIQSNIFEPYNVDSLTLNQGQLYGLNTTAAAGTNVSQALQDLVANITLGKPAVFTGKASVTPTGFVHLNTGTTTVDASVILTDIVYVYERKTLIATYSAAFVLLVLMSGIGMFSLVKNGEASSNEFSRLLVALRNPELDPLADAVDGRPGAHNVDPNRVRLTLGETVLPGRGEAFVFGVARQRSTTTDIDEK</sequence>
<reference evidence="2" key="1">
    <citation type="submission" date="2023-03" db="EMBL/GenBank/DDBJ databases">
        <title>Massive genome expansion in bonnet fungi (Mycena s.s.) driven by repeated elements and novel gene families across ecological guilds.</title>
        <authorList>
            <consortium name="Lawrence Berkeley National Laboratory"/>
            <person name="Harder C.B."/>
            <person name="Miyauchi S."/>
            <person name="Viragh M."/>
            <person name="Kuo A."/>
            <person name="Thoen E."/>
            <person name="Andreopoulos B."/>
            <person name="Lu D."/>
            <person name="Skrede I."/>
            <person name="Drula E."/>
            <person name="Henrissat B."/>
            <person name="Morin E."/>
            <person name="Kohler A."/>
            <person name="Barry K."/>
            <person name="LaButti K."/>
            <person name="Morin E."/>
            <person name="Salamov A."/>
            <person name="Lipzen A."/>
            <person name="Mereny Z."/>
            <person name="Hegedus B."/>
            <person name="Baldrian P."/>
            <person name="Stursova M."/>
            <person name="Weitz H."/>
            <person name="Taylor A."/>
            <person name="Grigoriev I.V."/>
            <person name="Nagy L.G."/>
            <person name="Martin F."/>
            <person name="Kauserud H."/>
        </authorList>
    </citation>
    <scope>NUCLEOTIDE SEQUENCE</scope>
    <source>
        <strain evidence="2">CBHHK067</strain>
    </source>
</reference>
<feature type="transmembrane region" description="Helical" evidence="1">
    <location>
        <begin position="528"/>
        <end position="550"/>
    </location>
</feature>
<accession>A0AAD7BEL1</accession>